<keyword evidence="7" id="KW-1185">Reference proteome</keyword>
<dbReference type="Gene3D" id="3.40.50.280">
    <property type="entry name" value="Cobalamin-binding domain"/>
    <property type="match status" value="1"/>
</dbReference>
<dbReference type="SUPFAM" id="SSF52242">
    <property type="entry name" value="Cobalamin (vitamin B12)-binding domain"/>
    <property type="match status" value="1"/>
</dbReference>
<comment type="cofactor">
    <cofactor evidence="1">
        <name>adenosylcob(III)alamin</name>
        <dbReference type="ChEBI" id="CHEBI:18408"/>
    </cofactor>
</comment>
<dbReference type="Pfam" id="PF02310">
    <property type="entry name" value="B12-binding"/>
    <property type="match status" value="1"/>
</dbReference>
<comment type="caution">
    <text evidence="6">The sequence shown here is derived from an EMBL/GenBank/DDBJ whole genome shotgun (WGS) entry which is preliminary data.</text>
</comment>
<dbReference type="InterPro" id="IPR036724">
    <property type="entry name" value="Cobalamin-bd_sf"/>
</dbReference>
<proteinExistence type="predicted"/>
<dbReference type="EMBL" id="JAGGKS010000003">
    <property type="protein sequence ID" value="MBP1925577.1"/>
    <property type="molecule type" value="Genomic_DNA"/>
</dbReference>
<dbReference type="InterPro" id="IPR016176">
    <property type="entry name" value="Cbl-dep_enz_cat"/>
</dbReference>
<keyword evidence="4" id="KW-0170">Cobalt</keyword>
<organism evidence="6 7">
    <name type="scientific">Sedimentibacter acidaminivorans</name>
    <dbReference type="NCBI Taxonomy" id="913099"/>
    <lineage>
        <taxon>Bacteria</taxon>
        <taxon>Bacillati</taxon>
        <taxon>Bacillota</taxon>
        <taxon>Tissierellia</taxon>
        <taxon>Sedimentibacter</taxon>
    </lineage>
</organism>
<evidence type="ECO:0000256" key="1">
    <source>
        <dbReference type="ARBA" id="ARBA00001922"/>
    </source>
</evidence>
<accession>A0ABS4GD56</accession>
<dbReference type="Gene3D" id="3.20.20.240">
    <property type="entry name" value="Methylmalonyl-CoA mutase"/>
    <property type="match status" value="1"/>
</dbReference>
<evidence type="ECO:0000256" key="3">
    <source>
        <dbReference type="ARBA" id="ARBA00023235"/>
    </source>
</evidence>
<evidence type="ECO:0000313" key="6">
    <source>
        <dbReference type="EMBL" id="MBP1925577.1"/>
    </source>
</evidence>
<dbReference type="PROSITE" id="PS51332">
    <property type="entry name" value="B12_BINDING"/>
    <property type="match status" value="1"/>
</dbReference>
<keyword evidence="3" id="KW-0413">Isomerase</keyword>
<sequence>MRKKVVLGASLGNCVHVAGIIHFLQIAEKEGYETVFLGPAIPIKEIFIKIKELKPDLVALSYRLTANNCDNLISEIVHMSQIEKEDCKNIKWCFGGTSPVSQVAMKYNFFDYISDGFDDIDDSIAFLKNIDRKSTEKEYGQNIIDRINDKYPYPVLRHHFGLPSYKETLTGIKTIAQSKILDVISIGPDQNTQQFFFRQEEMDKNLDGAGGVPLRTKEEFISLKGATQFGNKPLIRCYSGTDDVMKFAEMLDETISNAWCAVPLCWYNEIDKRGTRTIEVSIKEAFELIKYHGDRNIPVEINEPHHWALRDAHDVISVVMAYLSSYNAKKYGAKDYIAQYMFNTPNTLSFSMDLARVLAMIELAETMKDENFRVYRQIRAGLNFLSPDLDIAKGQLAATTFLASSVKPHIIHVVGFNEAEHAATPENIIESCKIVRGVIKNLVGDCIDISNSTIIQKRKSDLIDEAKFLLDFICDYYNNYEDPLGNGDVIADCVKRGILDAPHILKNEKFKGILETRVIDGKCVAYSREYSREISESERIEILKENGNL</sequence>
<protein>
    <recommendedName>
        <fullName evidence="5">B12-binding domain-containing protein</fullName>
    </recommendedName>
</protein>
<dbReference type="CDD" id="cd02065">
    <property type="entry name" value="B12-binding_like"/>
    <property type="match status" value="1"/>
</dbReference>
<dbReference type="RefSeq" id="WP_209511301.1">
    <property type="nucleotide sequence ID" value="NZ_JAGGKS010000003.1"/>
</dbReference>
<name>A0ABS4GD56_9FIRM</name>
<reference evidence="6 7" key="1">
    <citation type="submission" date="2021-03" db="EMBL/GenBank/DDBJ databases">
        <title>Genomic Encyclopedia of Type Strains, Phase IV (KMG-IV): sequencing the most valuable type-strain genomes for metagenomic binning, comparative biology and taxonomic classification.</title>
        <authorList>
            <person name="Goeker M."/>
        </authorList>
    </citation>
    <scope>NUCLEOTIDE SEQUENCE [LARGE SCALE GENOMIC DNA]</scope>
    <source>
        <strain evidence="6 7">DSM 24004</strain>
    </source>
</reference>
<evidence type="ECO:0000313" key="7">
    <source>
        <dbReference type="Proteomes" id="UP001519342"/>
    </source>
</evidence>
<dbReference type="SUPFAM" id="SSF51703">
    <property type="entry name" value="Cobalamin (vitamin B12)-dependent enzymes"/>
    <property type="match status" value="1"/>
</dbReference>
<evidence type="ECO:0000256" key="4">
    <source>
        <dbReference type="ARBA" id="ARBA00023285"/>
    </source>
</evidence>
<evidence type="ECO:0000259" key="5">
    <source>
        <dbReference type="PROSITE" id="PS51332"/>
    </source>
</evidence>
<evidence type="ECO:0000256" key="2">
    <source>
        <dbReference type="ARBA" id="ARBA00022628"/>
    </source>
</evidence>
<feature type="domain" description="B12-binding" evidence="5">
    <location>
        <begin position="3"/>
        <end position="134"/>
    </location>
</feature>
<dbReference type="Proteomes" id="UP001519342">
    <property type="component" value="Unassembled WGS sequence"/>
</dbReference>
<dbReference type="InterPro" id="IPR006158">
    <property type="entry name" value="Cobalamin-bd"/>
</dbReference>
<keyword evidence="2" id="KW-0846">Cobalamin</keyword>
<gene>
    <name evidence="6" type="ORF">J2Z76_001436</name>
</gene>